<evidence type="ECO:0000256" key="6">
    <source>
        <dbReference type="ARBA" id="ARBA00022989"/>
    </source>
</evidence>
<dbReference type="SMART" id="SM00973">
    <property type="entry name" value="Sec63"/>
    <property type="match status" value="1"/>
</dbReference>
<name>A0A3N4M224_9PEZI</name>
<dbReference type="PANTHER" id="PTHR24075">
    <property type="entry name" value="SEC63 DOMAIN-CONTAINING"/>
    <property type="match status" value="1"/>
</dbReference>
<evidence type="ECO:0000256" key="1">
    <source>
        <dbReference type="ARBA" id="ARBA00004477"/>
    </source>
</evidence>
<comment type="subcellular location">
    <subcellularLocation>
        <location evidence="1">Endoplasmic reticulum membrane</location>
        <topology evidence="1">Multi-pass membrane protein</topology>
    </subcellularLocation>
</comment>
<dbReference type="PRINTS" id="PR00625">
    <property type="entry name" value="JDOMAIN"/>
</dbReference>
<dbReference type="SUPFAM" id="SSF46565">
    <property type="entry name" value="Chaperone J-domain"/>
    <property type="match status" value="1"/>
</dbReference>
<evidence type="ECO:0000313" key="13">
    <source>
        <dbReference type="Proteomes" id="UP000267821"/>
    </source>
</evidence>
<evidence type="ECO:0000256" key="3">
    <source>
        <dbReference type="ARBA" id="ARBA00022692"/>
    </source>
</evidence>
<keyword evidence="7 10" id="KW-0472">Membrane</keyword>
<evidence type="ECO:0000259" key="11">
    <source>
        <dbReference type="PROSITE" id="PS50076"/>
    </source>
</evidence>
<dbReference type="GO" id="GO:0006620">
    <property type="term" value="P:post-translational protein targeting to endoplasmic reticulum membrane"/>
    <property type="evidence" value="ECO:0007669"/>
    <property type="project" value="TreeGrafter"/>
</dbReference>
<dbReference type="CDD" id="cd06257">
    <property type="entry name" value="DnaJ"/>
    <property type="match status" value="1"/>
</dbReference>
<sequence>MSRDYNYDNEGQFFPYFILTMLGLILVPLTYSTFAPNKRTPISLEPSYPLRMKTGFLPPKAELIEASRWRQAKRERRIKRFLSIIVGWGLFSYMAYLVVTTKAGGSKLWDPYDILGISSGSSEKAIKKHYRKLAMQFHPDKISPTGNETIETLNDRFVEMTKAYKVLTDEEIRNNYELYGHPDGKQSYSIGIALPQWIVASENTYYVLAVYGFIFGIMLPYTVGKWWYGTKKHTKDGVITESAGSLFKAYDQVTDERRLIEVLPLGEEYKDLAKEWGNLGNDAMVENKIKDVIGKKSFKRLQEMEEGPRRRALGLLWAYLYRVDLGTEALEYAKLDTAPPAITLNNSFLSIALAYGSTAPILASMHLSQSLIQAIAPGESPLLQLPAFTSAIVAAVEQDGGKNHWTIQRFMTLSEQRRRQLCIGDGLLNEAEYEQAIAFAKKLPALKVEAAFFKVAGEKHVTVSSLVQFVIKARIAPPGADLQPVDEKDLLDEDPDESDVDALIGRKSNRWSQASAKKPAKVQPNPLAHAPYYPRDYSPRWHLFLADAKQGKMVIPPTTFTQLEKTAEGGVETLKLQFQAPPQKGEYTFVMHLVNDAYVGIDTKMNVRMIVEGPEKVMQMGAEEDEISEPDEDSIAGQMNAMRGGPVKKKGKKSDSDDSDEDDEEESDTDGEKNVQEDSETDTDTDTDEDK</sequence>
<keyword evidence="4" id="KW-0256">Endoplasmic reticulum</keyword>
<evidence type="ECO:0000256" key="9">
    <source>
        <dbReference type="SAM" id="MobiDB-lite"/>
    </source>
</evidence>
<dbReference type="InterPro" id="IPR035892">
    <property type="entry name" value="C2_domain_sf"/>
</dbReference>
<dbReference type="PROSITE" id="PS50076">
    <property type="entry name" value="DNAJ_2"/>
    <property type="match status" value="1"/>
</dbReference>
<dbReference type="Gene3D" id="2.60.40.150">
    <property type="entry name" value="C2 domain"/>
    <property type="match status" value="1"/>
</dbReference>
<keyword evidence="3 10" id="KW-0812">Transmembrane</keyword>
<feature type="domain" description="J" evidence="11">
    <location>
        <begin position="110"/>
        <end position="180"/>
    </location>
</feature>
<evidence type="ECO:0000256" key="5">
    <source>
        <dbReference type="ARBA" id="ARBA00022927"/>
    </source>
</evidence>
<dbReference type="GO" id="GO:0006614">
    <property type="term" value="P:SRP-dependent cotranslational protein targeting to membrane"/>
    <property type="evidence" value="ECO:0007669"/>
    <property type="project" value="TreeGrafter"/>
</dbReference>
<feature type="transmembrane region" description="Helical" evidence="10">
    <location>
        <begin position="81"/>
        <end position="99"/>
    </location>
</feature>
<proteinExistence type="predicted"/>
<dbReference type="AlphaFoldDB" id="A0A3N4M224"/>
<organism evidence="12 13">
    <name type="scientific">Terfezia boudieri ATCC MYA-4762</name>
    <dbReference type="NCBI Taxonomy" id="1051890"/>
    <lineage>
        <taxon>Eukaryota</taxon>
        <taxon>Fungi</taxon>
        <taxon>Dikarya</taxon>
        <taxon>Ascomycota</taxon>
        <taxon>Pezizomycotina</taxon>
        <taxon>Pezizomycetes</taxon>
        <taxon>Pezizales</taxon>
        <taxon>Pezizaceae</taxon>
        <taxon>Terfezia</taxon>
    </lineage>
</organism>
<feature type="transmembrane region" description="Helical" evidence="10">
    <location>
        <begin position="13"/>
        <end position="34"/>
    </location>
</feature>
<dbReference type="STRING" id="1051890.A0A3N4M224"/>
<dbReference type="InterPro" id="IPR001623">
    <property type="entry name" value="DnaJ_domain"/>
</dbReference>
<dbReference type="FunFam" id="1.10.287.110:FF:000039">
    <property type="entry name" value="Protein translocation complex component (Npl1)"/>
    <property type="match status" value="1"/>
</dbReference>
<dbReference type="Proteomes" id="UP000267821">
    <property type="component" value="Unassembled WGS sequence"/>
</dbReference>
<evidence type="ECO:0000256" key="7">
    <source>
        <dbReference type="ARBA" id="ARBA00023136"/>
    </source>
</evidence>
<dbReference type="InterPro" id="IPR036869">
    <property type="entry name" value="J_dom_sf"/>
</dbReference>
<dbReference type="GO" id="GO:0008320">
    <property type="term" value="F:protein transmembrane transporter activity"/>
    <property type="evidence" value="ECO:0007669"/>
    <property type="project" value="TreeGrafter"/>
</dbReference>
<dbReference type="FunCoup" id="A0A3N4M224">
    <property type="interactions" value="440"/>
</dbReference>
<keyword evidence="13" id="KW-1185">Reference proteome</keyword>
<dbReference type="InterPro" id="IPR014756">
    <property type="entry name" value="Ig_E-set"/>
</dbReference>
<keyword evidence="6 10" id="KW-1133">Transmembrane helix</keyword>
<dbReference type="PANTHER" id="PTHR24075:SF0">
    <property type="entry name" value="TRANSLOCATION PROTEIN SEC63 HOMOLOG"/>
    <property type="match status" value="1"/>
</dbReference>
<dbReference type="GO" id="GO:0003723">
    <property type="term" value="F:RNA binding"/>
    <property type="evidence" value="ECO:0007669"/>
    <property type="project" value="TreeGrafter"/>
</dbReference>
<dbReference type="OrthoDB" id="1734229at2759"/>
<dbReference type="Pfam" id="PF02889">
    <property type="entry name" value="Sec63"/>
    <property type="match status" value="1"/>
</dbReference>
<protein>
    <recommendedName>
        <fullName evidence="11">J domain-containing protein</fullName>
    </recommendedName>
</protein>
<accession>A0A3N4M224</accession>
<feature type="region of interest" description="Disordered" evidence="9">
    <location>
        <begin position="482"/>
        <end position="502"/>
    </location>
</feature>
<feature type="compositionally biased region" description="Acidic residues" evidence="9">
    <location>
        <begin position="677"/>
        <end position="691"/>
    </location>
</feature>
<reference evidence="12 13" key="1">
    <citation type="journal article" date="2018" name="Nat. Ecol. Evol.">
        <title>Pezizomycetes genomes reveal the molecular basis of ectomycorrhizal truffle lifestyle.</title>
        <authorList>
            <person name="Murat C."/>
            <person name="Payen T."/>
            <person name="Noel B."/>
            <person name="Kuo A."/>
            <person name="Morin E."/>
            <person name="Chen J."/>
            <person name="Kohler A."/>
            <person name="Krizsan K."/>
            <person name="Balestrini R."/>
            <person name="Da Silva C."/>
            <person name="Montanini B."/>
            <person name="Hainaut M."/>
            <person name="Levati E."/>
            <person name="Barry K.W."/>
            <person name="Belfiori B."/>
            <person name="Cichocki N."/>
            <person name="Clum A."/>
            <person name="Dockter R.B."/>
            <person name="Fauchery L."/>
            <person name="Guy J."/>
            <person name="Iotti M."/>
            <person name="Le Tacon F."/>
            <person name="Lindquist E.A."/>
            <person name="Lipzen A."/>
            <person name="Malagnac F."/>
            <person name="Mello A."/>
            <person name="Molinier V."/>
            <person name="Miyauchi S."/>
            <person name="Poulain J."/>
            <person name="Riccioni C."/>
            <person name="Rubini A."/>
            <person name="Sitrit Y."/>
            <person name="Splivallo R."/>
            <person name="Traeger S."/>
            <person name="Wang M."/>
            <person name="Zifcakova L."/>
            <person name="Wipf D."/>
            <person name="Zambonelli A."/>
            <person name="Paolocci F."/>
            <person name="Nowrousian M."/>
            <person name="Ottonello S."/>
            <person name="Baldrian P."/>
            <person name="Spatafora J.W."/>
            <person name="Henrissat B."/>
            <person name="Nagy L.G."/>
            <person name="Aury J.M."/>
            <person name="Wincker P."/>
            <person name="Grigoriev I.V."/>
            <person name="Bonfante P."/>
            <person name="Martin F.M."/>
        </authorList>
    </citation>
    <scope>NUCLEOTIDE SEQUENCE [LARGE SCALE GENOMIC DNA]</scope>
    <source>
        <strain evidence="12 13">ATCC MYA-4762</strain>
    </source>
</reference>
<keyword evidence="8" id="KW-0143">Chaperone</keyword>
<feature type="compositionally biased region" description="Acidic residues" evidence="9">
    <location>
        <begin position="489"/>
        <end position="500"/>
    </location>
</feature>
<dbReference type="SUPFAM" id="SSF81296">
    <property type="entry name" value="E set domains"/>
    <property type="match status" value="1"/>
</dbReference>
<evidence type="ECO:0000256" key="4">
    <source>
        <dbReference type="ARBA" id="ARBA00022824"/>
    </source>
</evidence>
<dbReference type="InterPro" id="IPR004179">
    <property type="entry name" value="Sec63-dom"/>
</dbReference>
<keyword evidence="2" id="KW-0813">Transport</keyword>
<dbReference type="SUPFAM" id="SSF158702">
    <property type="entry name" value="Sec63 N-terminal domain-like"/>
    <property type="match status" value="1"/>
</dbReference>
<gene>
    <name evidence="12" type="ORF">L211DRAFT_855226</name>
</gene>
<feature type="transmembrane region" description="Helical" evidence="10">
    <location>
        <begin position="204"/>
        <end position="223"/>
    </location>
</feature>
<dbReference type="Gene3D" id="1.10.287.110">
    <property type="entry name" value="DnaJ domain"/>
    <property type="match status" value="1"/>
</dbReference>
<dbReference type="EMBL" id="ML121528">
    <property type="protein sequence ID" value="RPB29224.1"/>
    <property type="molecule type" value="Genomic_DNA"/>
</dbReference>
<dbReference type="Pfam" id="PF00226">
    <property type="entry name" value="DnaJ"/>
    <property type="match status" value="1"/>
</dbReference>
<dbReference type="Gene3D" id="1.10.150.20">
    <property type="entry name" value="5' to 3' exonuclease, C-terminal subdomain"/>
    <property type="match status" value="1"/>
</dbReference>
<feature type="compositionally biased region" description="Acidic residues" evidence="9">
    <location>
        <begin position="657"/>
        <end position="669"/>
    </location>
</feature>
<dbReference type="InParanoid" id="A0A3N4M224"/>
<keyword evidence="5" id="KW-0653">Protein transport</keyword>
<evidence type="ECO:0000313" key="12">
    <source>
        <dbReference type="EMBL" id="RPB29224.1"/>
    </source>
</evidence>
<evidence type="ECO:0000256" key="10">
    <source>
        <dbReference type="SAM" id="Phobius"/>
    </source>
</evidence>
<evidence type="ECO:0000256" key="2">
    <source>
        <dbReference type="ARBA" id="ARBA00022448"/>
    </source>
</evidence>
<feature type="region of interest" description="Disordered" evidence="9">
    <location>
        <begin position="622"/>
        <end position="691"/>
    </location>
</feature>
<evidence type="ECO:0000256" key="8">
    <source>
        <dbReference type="ARBA" id="ARBA00023186"/>
    </source>
</evidence>
<dbReference type="GO" id="GO:0031207">
    <property type="term" value="C:Sec62/Sec63 complex"/>
    <property type="evidence" value="ECO:0007669"/>
    <property type="project" value="TreeGrafter"/>
</dbReference>
<dbReference type="SMART" id="SM00271">
    <property type="entry name" value="DnaJ"/>
    <property type="match status" value="1"/>
</dbReference>
<feature type="compositionally biased region" description="Acidic residues" evidence="9">
    <location>
        <begin position="622"/>
        <end position="634"/>
    </location>
</feature>